<dbReference type="PANTHER" id="PTHR46753">
    <property type="entry name" value="FYVE AND COILED-COIL DOMAIN-CONTAINING PROTEIN 1"/>
    <property type="match status" value="1"/>
</dbReference>
<keyword evidence="1" id="KW-0175">Coiled coil</keyword>
<keyword evidence="3" id="KW-1185">Reference proteome</keyword>
<dbReference type="EMBL" id="BMAW01062887">
    <property type="protein sequence ID" value="GFT37765.1"/>
    <property type="molecule type" value="Genomic_DNA"/>
</dbReference>
<proteinExistence type="predicted"/>
<dbReference type="AlphaFoldDB" id="A0A8X6NVR2"/>
<evidence type="ECO:0000313" key="3">
    <source>
        <dbReference type="Proteomes" id="UP000887013"/>
    </source>
</evidence>
<sequence>MKQKVNDQEQLILTLEEALTEIQVERESEKEHQWEQLQDIQIALATREEECISLSSNIEQLEDFKKSILKDKEILEGEIMHLRNDAKELQKKIIKLLKEKDILWKMNDRLRYLHKIQIDDRWVNDHEVTECLGCRSHFSFLLRKVCIFAF</sequence>
<dbReference type="GO" id="GO:1901098">
    <property type="term" value="P:positive regulation of autophagosome maturation"/>
    <property type="evidence" value="ECO:0007669"/>
    <property type="project" value="TreeGrafter"/>
</dbReference>
<evidence type="ECO:0000256" key="1">
    <source>
        <dbReference type="SAM" id="Coils"/>
    </source>
</evidence>
<dbReference type="GO" id="GO:0005764">
    <property type="term" value="C:lysosome"/>
    <property type="evidence" value="ECO:0007669"/>
    <property type="project" value="TreeGrafter"/>
</dbReference>
<comment type="caution">
    <text evidence="2">The sequence shown here is derived from an EMBL/GenBank/DDBJ whole genome shotgun (WGS) entry which is preliminary data.</text>
</comment>
<name>A0A8X6NVR2_NEPPI</name>
<dbReference type="Proteomes" id="UP000887013">
    <property type="component" value="Unassembled WGS sequence"/>
</dbReference>
<organism evidence="2 3">
    <name type="scientific">Nephila pilipes</name>
    <name type="common">Giant wood spider</name>
    <name type="synonym">Nephila maculata</name>
    <dbReference type="NCBI Taxonomy" id="299642"/>
    <lineage>
        <taxon>Eukaryota</taxon>
        <taxon>Metazoa</taxon>
        <taxon>Ecdysozoa</taxon>
        <taxon>Arthropoda</taxon>
        <taxon>Chelicerata</taxon>
        <taxon>Arachnida</taxon>
        <taxon>Araneae</taxon>
        <taxon>Araneomorphae</taxon>
        <taxon>Entelegynae</taxon>
        <taxon>Araneoidea</taxon>
        <taxon>Nephilidae</taxon>
        <taxon>Nephila</taxon>
    </lineage>
</organism>
<protein>
    <submittedName>
        <fullName evidence="2">FYVE and coiled-coil domain-containing protein 1</fullName>
    </submittedName>
</protein>
<feature type="coiled-coil region" evidence="1">
    <location>
        <begin position="72"/>
        <end position="99"/>
    </location>
</feature>
<accession>A0A8X6NVR2</accession>
<gene>
    <name evidence="2" type="primary">FYCO1</name>
    <name evidence="2" type="ORF">NPIL_243161</name>
</gene>
<reference evidence="2" key="1">
    <citation type="submission" date="2020-08" db="EMBL/GenBank/DDBJ databases">
        <title>Multicomponent nature underlies the extraordinary mechanical properties of spider dragline silk.</title>
        <authorList>
            <person name="Kono N."/>
            <person name="Nakamura H."/>
            <person name="Mori M."/>
            <person name="Yoshida Y."/>
            <person name="Ohtoshi R."/>
            <person name="Malay A.D."/>
            <person name="Moran D.A.P."/>
            <person name="Tomita M."/>
            <person name="Numata K."/>
            <person name="Arakawa K."/>
        </authorList>
    </citation>
    <scope>NUCLEOTIDE SEQUENCE</scope>
</reference>
<dbReference type="OrthoDB" id="6424770at2759"/>
<dbReference type="PANTHER" id="PTHR46753:SF2">
    <property type="entry name" value="FYVE AND COILED-COIL DOMAIN-CONTAINING PROTEIN 1"/>
    <property type="match status" value="1"/>
</dbReference>
<dbReference type="GO" id="GO:0072383">
    <property type="term" value="P:plus-end-directed vesicle transport along microtubule"/>
    <property type="evidence" value="ECO:0007669"/>
    <property type="project" value="TreeGrafter"/>
</dbReference>
<dbReference type="GO" id="GO:0005770">
    <property type="term" value="C:late endosome"/>
    <property type="evidence" value="ECO:0007669"/>
    <property type="project" value="TreeGrafter"/>
</dbReference>
<dbReference type="GO" id="GO:0005776">
    <property type="term" value="C:autophagosome"/>
    <property type="evidence" value="ECO:0007669"/>
    <property type="project" value="TreeGrafter"/>
</dbReference>
<evidence type="ECO:0000313" key="2">
    <source>
        <dbReference type="EMBL" id="GFT37765.1"/>
    </source>
</evidence>